<feature type="region of interest" description="Disordered" evidence="1">
    <location>
        <begin position="617"/>
        <end position="636"/>
    </location>
</feature>
<dbReference type="Gene3D" id="2.60.120.260">
    <property type="entry name" value="Galactose-binding domain-like"/>
    <property type="match status" value="2"/>
</dbReference>
<organism evidence="4 5">
    <name type="scientific">Virgisporangium aurantiacum</name>
    <dbReference type="NCBI Taxonomy" id="175570"/>
    <lineage>
        <taxon>Bacteria</taxon>
        <taxon>Bacillati</taxon>
        <taxon>Actinomycetota</taxon>
        <taxon>Actinomycetes</taxon>
        <taxon>Micromonosporales</taxon>
        <taxon>Micromonosporaceae</taxon>
        <taxon>Virgisporangium</taxon>
    </lineage>
</organism>
<dbReference type="InterPro" id="IPR000421">
    <property type="entry name" value="FA58C"/>
</dbReference>
<proteinExistence type="predicted"/>
<reference evidence="4" key="1">
    <citation type="submission" date="2021-01" db="EMBL/GenBank/DDBJ databases">
        <title>Whole genome shotgun sequence of Virgisporangium aurantiacum NBRC 16421.</title>
        <authorList>
            <person name="Komaki H."/>
            <person name="Tamura T."/>
        </authorList>
    </citation>
    <scope>NUCLEOTIDE SEQUENCE</scope>
    <source>
        <strain evidence="4">NBRC 16421</strain>
    </source>
</reference>
<dbReference type="Pfam" id="PF00754">
    <property type="entry name" value="F5_F8_type_C"/>
    <property type="match status" value="2"/>
</dbReference>
<dbReference type="Proteomes" id="UP000612585">
    <property type="component" value="Unassembled WGS sequence"/>
</dbReference>
<name>A0A8J4DX25_9ACTN</name>
<dbReference type="RefSeq" id="WP_203988806.1">
    <property type="nucleotide sequence ID" value="NZ_BOPG01000011.1"/>
</dbReference>
<dbReference type="AlphaFoldDB" id="A0A8J4DX25"/>
<accession>A0A8J4DX25</accession>
<evidence type="ECO:0000313" key="5">
    <source>
        <dbReference type="Proteomes" id="UP000612585"/>
    </source>
</evidence>
<sequence length="1022" mass="107052">MGIRVRAALLAVVCAVTTVVVAPPAARPARAAVAPEDGPAAIYRQALLLNTPFMESTWDAAAGTYRIPDFYFGGVLGNAVLLTFGGYDERVAMVSAATLRDHTVRTIRTAAAQSRWVTSSGTWGGRVYWDSTFESYFVAAARLLWSDLDVTTRTRVDTIVRASASNIVSVGSADVDGWSTNGLAGGYAGDSKIEEMGMRSMPLAVALAWLPGDTQAAQWREWSTRWLSNMGGLPVADRANPTVLNGRAVSAWNTAHNTWDTFLVENHGSWSPIYQQSAGGYPGRNAVHYLLADRPLPEELRQVTNSDELWDTMGRLATDSGVAQSFTVADRHHLYGRTLLPITARAMLTGDRYAARAEQMLADRLVPYVQYAPAGRLTKFSGEPKYEPEARAEIAMAYLLHVWRDRLSGDVTPVSEAEYFTRFAGSVDHGAGPGLVAHQTPRALAAAVTKPGFVKFAYMPQHDDWLFNVAGRSAALLPSVDTQVSARNAHAYTRLRDGVDASATAVRTPTGVAGFTTLPDGSMVYATSGVAAGEGRLNLYNLSMPGVPGLDGNRTFTWAGGSADLTGADGGGVHDVRFAATSARYVRMSGVTAATQYGFSAWEMAVHSGTGGNLAVGRPTSASSADPRFPPAAATDGNATTRWAVAIDQRSAPGWLTVDLGTVRSVDRVVLNWETAYASRYRVEVSADGLAWQTAATVSDRVAAAGDWLNVDGRAGFVVRGGINPITVASTGVVLSDGPASGSAGIVVEGFPAQSPAETAQRAAAPSPRDLPAGLAASLAGGHLSIFNLGASGADGAYFTVPQPTAETVLYQGVQQVATGDTTRYMVTIAAADARVTPARFAATGPSGAALRPGTGIYVRGSGTVDVTAPADAGVEVRLRSLVTGEAVTVTAGAGQTVRADFAGPRTPASDLARGRPTFPTSPLPPGMTDPDHAVDDDPATSWTPGAAGRRMVVDLRSVRAIGGVSPTWSSAVAPATRIETSTDGLTFQPYVTGTTVSARYVAVTATTWQSGDGLTSLVVTA</sequence>
<evidence type="ECO:0000313" key="4">
    <source>
        <dbReference type="EMBL" id="GIJ54115.1"/>
    </source>
</evidence>
<comment type="caution">
    <text evidence="4">The sequence shown here is derived from an EMBL/GenBank/DDBJ whole genome shotgun (WGS) entry which is preliminary data.</text>
</comment>
<dbReference type="PROSITE" id="PS50022">
    <property type="entry name" value="FA58C_3"/>
    <property type="match status" value="1"/>
</dbReference>
<evidence type="ECO:0000256" key="1">
    <source>
        <dbReference type="SAM" id="MobiDB-lite"/>
    </source>
</evidence>
<feature type="signal peptide" evidence="2">
    <location>
        <begin position="1"/>
        <end position="22"/>
    </location>
</feature>
<dbReference type="SUPFAM" id="SSF49785">
    <property type="entry name" value="Galactose-binding domain-like"/>
    <property type="match status" value="2"/>
</dbReference>
<feature type="region of interest" description="Disordered" evidence="1">
    <location>
        <begin position="900"/>
        <end position="931"/>
    </location>
</feature>
<dbReference type="EMBL" id="BOPG01000011">
    <property type="protein sequence ID" value="GIJ54115.1"/>
    <property type="molecule type" value="Genomic_DNA"/>
</dbReference>
<protein>
    <recommendedName>
        <fullName evidence="3">F5/8 type C domain-containing protein</fullName>
    </recommendedName>
</protein>
<evidence type="ECO:0000256" key="2">
    <source>
        <dbReference type="SAM" id="SignalP"/>
    </source>
</evidence>
<dbReference type="InterPro" id="IPR008979">
    <property type="entry name" value="Galactose-bd-like_sf"/>
</dbReference>
<feature type="domain" description="F5/8 type C" evidence="3">
    <location>
        <begin position="599"/>
        <end position="694"/>
    </location>
</feature>
<feature type="chain" id="PRO_5038993884" description="F5/8 type C domain-containing protein" evidence="2">
    <location>
        <begin position="23"/>
        <end position="1022"/>
    </location>
</feature>
<keyword evidence="2" id="KW-0732">Signal</keyword>
<keyword evidence="5" id="KW-1185">Reference proteome</keyword>
<evidence type="ECO:0000259" key="3">
    <source>
        <dbReference type="PROSITE" id="PS50022"/>
    </source>
</evidence>
<gene>
    <name evidence="4" type="ORF">Vau01_016310</name>
</gene>